<dbReference type="AlphaFoldDB" id="A0A0B0PIY0"/>
<evidence type="ECO:0000313" key="2">
    <source>
        <dbReference type="EMBL" id="KHG24847.1"/>
    </source>
</evidence>
<organism evidence="2 3">
    <name type="scientific">Gossypium arboreum</name>
    <name type="common">Tree cotton</name>
    <name type="synonym">Gossypium nanking</name>
    <dbReference type="NCBI Taxonomy" id="29729"/>
    <lineage>
        <taxon>Eukaryota</taxon>
        <taxon>Viridiplantae</taxon>
        <taxon>Streptophyta</taxon>
        <taxon>Embryophyta</taxon>
        <taxon>Tracheophyta</taxon>
        <taxon>Spermatophyta</taxon>
        <taxon>Magnoliopsida</taxon>
        <taxon>eudicotyledons</taxon>
        <taxon>Gunneridae</taxon>
        <taxon>Pentapetalae</taxon>
        <taxon>rosids</taxon>
        <taxon>malvids</taxon>
        <taxon>Malvales</taxon>
        <taxon>Malvaceae</taxon>
        <taxon>Malvoideae</taxon>
        <taxon>Gossypium</taxon>
    </lineage>
</organism>
<sequence length="73" mass="8421">MFEEKGWSCSFPEELVGLNLVFACFDVLIAILAFTQKNTAGLSCRNFDILQDYIAFKFYPSDISEFNIHRHHA</sequence>
<feature type="transmembrane region" description="Helical" evidence="1">
    <location>
        <begin position="15"/>
        <end position="35"/>
    </location>
</feature>
<keyword evidence="1" id="KW-1133">Transmembrane helix</keyword>
<accession>A0A0B0PIY0</accession>
<evidence type="ECO:0000313" key="3">
    <source>
        <dbReference type="Proteomes" id="UP000032142"/>
    </source>
</evidence>
<keyword evidence="3" id="KW-1185">Reference proteome</keyword>
<name>A0A0B0PIY0_GOSAR</name>
<evidence type="ECO:0000256" key="1">
    <source>
        <dbReference type="SAM" id="Phobius"/>
    </source>
</evidence>
<proteinExistence type="predicted"/>
<reference evidence="3" key="1">
    <citation type="submission" date="2014-09" db="EMBL/GenBank/DDBJ databases">
        <authorList>
            <person name="Mudge J."/>
            <person name="Ramaraj T."/>
            <person name="Lindquist I.E."/>
            <person name="Bharti A.K."/>
            <person name="Sundararajan A."/>
            <person name="Cameron C.T."/>
            <person name="Woodward J.E."/>
            <person name="May G.D."/>
            <person name="Brubaker C."/>
            <person name="Broadhvest J."/>
            <person name="Wilkins T.A."/>
        </authorList>
    </citation>
    <scope>NUCLEOTIDE SEQUENCE</scope>
    <source>
        <strain evidence="3">cv. AKA8401</strain>
    </source>
</reference>
<dbReference type="Proteomes" id="UP000032142">
    <property type="component" value="Unassembled WGS sequence"/>
</dbReference>
<gene>
    <name evidence="2" type="ORF">F383_05026</name>
</gene>
<keyword evidence="1" id="KW-0812">Transmembrane</keyword>
<keyword evidence="1" id="KW-0472">Membrane</keyword>
<protein>
    <submittedName>
        <fullName evidence="2">Protein Uncharacterized protein</fullName>
    </submittedName>
</protein>
<dbReference type="EMBL" id="KN430276">
    <property type="protein sequence ID" value="KHG24847.1"/>
    <property type="molecule type" value="Genomic_DNA"/>
</dbReference>